<dbReference type="OrthoDB" id="1132160at2"/>
<evidence type="ECO:0000256" key="2">
    <source>
        <dbReference type="ARBA" id="ARBA00007776"/>
    </source>
</evidence>
<comment type="subcellular location">
    <subcellularLocation>
        <location evidence="1">Cell membrane</location>
        <topology evidence="1">Multi-pass membrane protein</topology>
    </subcellularLocation>
</comment>
<organism evidence="9 10">
    <name type="scientific">Maribellus luteus</name>
    <dbReference type="NCBI Taxonomy" id="2305463"/>
    <lineage>
        <taxon>Bacteria</taxon>
        <taxon>Pseudomonadati</taxon>
        <taxon>Bacteroidota</taxon>
        <taxon>Bacteroidia</taxon>
        <taxon>Marinilabiliales</taxon>
        <taxon>Prolixibacteraceae</taxon>
        <taxon>Maribellus</taxon>
    </lineage>
</organism>
<feature type="transmembrane region" description="Helical" evidence="8">
    <location>
        <begin position="143"/>
        <end position="165"/>
    </location>
</feature>
<evidence type="ECO:0000256" key="5">
    <source>
        <dbReference type="ARBA" id="ARBA00022960"/>
    </source>
</evidence>
<dbReference type="NCBIfam" id="TIGR03426">
    <property type="entry name" value="shape_MreD"/>
    <property type="match status" value="1"/>
</dbReference>
<comment type="similarity">
    <text evidence="2">Belongs to the MreD family.</text>
</comment>
<protein>
    <submittedName>
        <fullName evidence="9">Rod shape-determining protein MreD</fullName>
    </submittedName>
</protein>
<evidence type="ECO:0000313" key="10">
    <source>
        <dbReference type="Proteomes" id="UP000265926"/>
    </source>
</evidence>
<keyword evidence="5" id="KW-0133">Cell shape</keyword>
<keyword evidence="3" id="KW-1003">Cell membrane</keyword>
<evidence type="ECO:0000256" key="4">
    <source>
        <dbReference type="ARBA" id="ARBA00022692"/>
    </source>
</evidence>
<evidence type="ECO:0000313" key="9">
    <source>
        <dbReference type="EMBL" id="RIJ46043.1"/>
    </source>
</evidence>
<accession>A0A399SVU1</accession>
<feature type="transmembrane region" description="Helical" evidence="8">
    <location>
        <begin position="71"/>
        <end position="92"/>
    </location>
</feature>
<dbReference type="InterPro" id="IPR007227">
    <property type="entry name" value="Cell_shape_determining_MreD"/>
</dbReference>
<sequence>MERLGFRYFVMFIVLLAVQVLFLNQIQFSGYINPYIYVLFIMLLPVNTPKYALMLLAFALGISVDIFSNSLGVHSAASVFVAYLRPVIIRVITNREEDLSEYPGLAQTGFQWFLGYAVIMILLHHLALFYLEVFTFANFLNTLYRAILSSVFSFFVIVLSQFIIFRE</sequence>
<comment type="caution">
    <text evidence="9">The sequence shown here is derived from an EMBL/GenBank/DDBJ whole genome shotgun (WGS) entry which is preliminary data.</text>
</comment>
<dbReference type="AlphaFoldDB" id="A0A399SVU1"/>
<reference evidence="9 10" key="1">
    <citation type="submission" date="2018-08" db="EMBL/GenBank/DDBJ databases">
        <title>Pallidiluteibacterium maritimus gen. nov., sp. nov., isolated from coastal sediment.</title>
        <authorList>
            <person name="Zhou L.Y."/>
        </authorList>
    </citation>
    <scope>NUCLEOTIDE SEQUENCE [LARGE SCALE GENOMIC DNA]</scope>
    <source>
        <strain evidence="9 10">XSD2</strain>
    </source>
</reference>
<proteinExistence type="inferred from homology"/>
<evidence type="ECO:0000256" key="3">
    <source>
        <dbReference type="ARBA" id="ARBA00022475"/>
    </source>
</evidence>
<dbReference type="GO" id="GO:0005886">
    <property type="term" value="C:plasma membrane"/>
    <property type="evidence" value="ECO:0007669"/>
    <property type="project" value="UniProtKB-SubCell"/>
</dbReference>
<evidence type="ECO:0000256" key="8">
    <source>
        <dbReference type="SAM" id="Phobius"/>
    </source>
</evidence>
<feature type="transmembrane region" description="Helical" evidence="8">
    <location>
        <begin position="113"/>
        <end position="131"/>
    </location>
</feature>
<feature type="transmembrane region" description="Helical" evidence="8">
    <location>
        <begin position="6"/>
        <end position="23"/>
    </location>
</feature>
<evidence type="ECO:0000256" key="1">
    <source>
        <dbReference type="ARBA" id="ARBA00004651"/>
    </source>
</evidence>
<evidence type="ECO:0000256" key="7">
    <source>
        <dbReference type="ARBA" id="ARBA00023136"/>
    </source>
</evidence>
<dbReference type="Proteomes" id="UP000265926">
    <property type="component" value="Unassembled WGS sequence"/>
</dbReference>
<keyword evidence="7 8" id="KW-0472">Membrane</keyword>
<evidence type="ECO:0000256" key="6">
    <source>
        <dbReference type="ARBA" id="ARBA00022989"/>
    </source>
</evidence>
<keyword evidence="6 8" id="KW-1133">Transmembrane helix</keyword>
<gene>
    <name evidence="9" type="primary">mreD</name>
    <name evidence="9" type="ORF">D1614_20150</name>
</gene>
<dbReference type="RefSeq" id="WP_119439794.1">
    <property type="nucleotide sequence ID" value="NZ_QWGR01000017.1"/>
</dbReference>
<name>A0A399SVU1_9BACT</name>
<keyword evidence="4 8" id="KW-0812">Transmembrane</keyword>
<dbReference type="GO" id="GO:0008360">
    <property type="term" value="P:regulation of cell shape"/>
    <property type="evidence" value="ECO:0007669"/>
    <property type="project" value="UniProtKB-KW"/>
</dbReference>
<keyword evidence="10" id="KW-1185">Reference proteome</keyword>
<feature type="transmembrane region" description="Helical" evidence="8">
    <location>
        <begin position="35"/>
        <end position="59"/>
    </location>
</feature>
<dbReference type="EMBL" id="QWGR01000017">
    <property type="protein sequence ID" value="RIJ46043.1"/>
    <property type="molecule type" value="Genomic_DNA"/>
</dbReference>